<feature type="compositionally biased region" description="Basic residues" evidence="10">
    <location>
        <begin position="82"/>
        <end position="91"/>
    </location>
</feature>
<proteinExistence type="inferred from homology"/>
<dbReference type="PROSITE" id="PS50089">
    <property type="entry name" value="ZF_RING_2"/>
    <property type="match status" value="1"/>
</dbReference>
<evidence type="ECO:0008006" key="16">
    <source>
        <dbReference type="Google" id="ProtNLM"/>
    </source>
</evidence>
<evidence type="ECO:0000256" key="9">
    <source>
        <dbReference type="RuleBase" id="RU000682"/>
    </source>
</evidence>
<dbReference type="GO" id="GO:0005634">
    <property type="term" value="C:nucleus"/>
    <property type="evidence" value="ECO:0007669"/>
    <property type="project" value="UniProtKB-SubCell"/>
</dbReference>
<dbReference type="InterPro" id="IPR019787">
    <property type="entry name" value="Znf_PHD-finger"/>
</dbReference>
<keyword evidence="15" id="KW-1185">Reference proteome</keyword>
<dbReference type="PROSITE" id="PS01359">
    <property type="entry name" value="ZF_PHD_1"/>
    <property type="match status" value="1"/>
</dbReference>
<comment type="subcellular location">
    <subcellularLocation>
        <location evidence="1 7 9">Nucleus</location>
    </subcellularLocation>
</comment>
<feature type="domain" description="PHD-type" evidence="11">
    <location>
        <begin position="18"/>
        <end position="73"/>
    </location>
</feature>
<dbReference type="InterPro" id="IPR009057">
    <property type="entry name" value="Homeodomain-like_sf"/>
</dbReference>
<dbReference type="CDD" id="cd15489">
    <property type="entry name" value="PHD_SF"/>
    <property type="match status" value="1"/>
</dbReference>
<dbReference type="InterPro" id="IPR001841">
    <property type="entry name" value="Znf_RING"/>
</dbReference>
<dbReference type="PROSITE" id="PS50016">
    <property type="entry name" value="ZF_PHD_2"/>
    <property type="match status" value="1"/>
</dbReference>
<evidence type="ECO:0000313" key="15">
    <source>
        <dbReference type="Proteomes" id="UP000243217"/>
    </source>
</evidence>
<dbReference type="Pfam" id="PF00628">
    <property type="entry name" value="PHD"/>
    <property type="match status" value="1"/>
</dbReference>
<organism evidence="14 15">
    <name type="scientific">Thraustotheca clavata</name>
    <dbReference type="NCBI Taxonomy" id="74557"/>
    <lineage>
        <taxon>Eukaryota</taxon>
        <taxon>Sar</taxon>
        <taxon>Stramenopiles</taxon>
        <taxon>Oomycota</taxon>
        <taxon>Saprolegniomycetes</taxon>
        <taxon>Saprolegniales</taxon>
        <taxon>Achlyaceae</taxon>
        <taxon>Thraustotheca</taxon>
    </lineage>
</organism>
<comment type="caution">
    <text evidence="14">The sequence shown here is derived from an EMBL/GenBank/DDBJ whole genome shotgun (WGS) entry which is preliminary data.</text>
</comment>
<keyword evidence="7 9" id="KW-0371">Homeobox</keyword>
<dbReference type="InterPro" id="IPR001356">
    <property type="entry name" value="HD"/>
</dbReference>
<evidence type="ECO:0000256" key="2">
    <source>
        <dbReference type="ARBA" id="ARBA00007427"/>
    </source>
</evidence>
<feature type="compositionally biased region" description="Basic and acidic residues" evidence="10">
    <location>
        <begin position="783"/>
        <end position="796"/>
    </location>
</feature>
<evidence type="ECO:0000256" key="4">
    <source>
        <dbReference type="ARBA" id="ARBA00022723"/>
    </source>
</evidence>
<dbReference type="PANTHER" id="PTHR24332:SF9">
    <property type="entry name" value="HOMEOTIC PROTEIN CAUDAL"/>
    <property type="match status" value="1"/>
</dbReference>
<dbReference type="InterPro" id="IPR013083">
    <property type="entry name" value="Znf_RING/FYVE/PHD"/>
</dbReference>
<protein>
    <recommendedName>
        <fullName evidence="16">Homeobox and zinc-finger domain-containing protein</fullName>
    </recommendedName>
</protein>
<feature type="DNA-binding region" description="Homeobox" evidence="7">
    <location>
        <begin position="659"/>
        <end position="727"/>
    </location>
</feature>
<dbReference type="GO" id="GO:0000977">
    <property type="term" value="F:RNA polymerase II transcription regulatory region sequence-specific DNA binding"/>
    <property type="evidence" value="ECO:0007669"/>
    <property type="project" value="TreeGrafter"/>
</dbReference>
<feature type="region of interest" description="Disordered" evidence="10">
    <location>
        <begin position="757"/>
        <end position="810"/>
    </location>
</feature>
<feature type="domain" description="Homeobox" evidence="12">
    <location>
        <begin position="233"/>
        <end position="297"/>
    </location>
</feature>
<evidence type="ECO:0000256" key="5">
    <source>
        <dbReference type="ARBA" id="ARBA00022771"/>
    </source>
</evidence>
<dbReference type="Pfam" id="PF00046">
    <property type="entry name" value="Homeodomain"/>
    <property type="match status" value="2"/>
</dbReference>
<dbReference type="GO" id="GO:0030154">
    <property type="term" value="P:cell differentiation"/>
    <property type="evidence" value="ECO:0007669"/>
    <property type="project" value="TreeGrafter"/>
</dbReference>
<dbReference type="AlphaFoldDB" id="A0A1V9Z1K3"/>
<dbReference type="Proteomes" id="UP000243217">
    <property type="component" value="Unassembled WGS sequence"/>
</dbReference>
<evidence type="ECO:0000256" key="7">
    <source>
        <dbReference type="PROSITE-ProRule" id="PRU00108"/>
    </source>
</evidence>
<dbReference type="InterPro" id="IPR011011">
    <property type="entry name" value="Znf_FYVE_PHD"/>
</dbReference>
<dbReference type="PANTHER" id="PTHR24332">
    <property type="entry name" value="HOMEOBOX PROTEIN CDX"/>
    <property type="match status" value="1"/>
</dbReference>
<feature type="domain" description="Homeobox" evidence="12">
    <location>
        <begin position="657"/>
        <end position="726"/>
    </location>
</feature>
<evidence type="ECO:0000313" key="14">
    <source>
        <dbReference type="EMBL" id="OQR91898.1"/>
    </source>
</evidence>
<dbReference type="InterPro" id="IPR019786">
    <property type="entry name" value="Zinc_finger_PHD-type_CS"/>
</dbReference>
<evidence type="ECO:0000259" key="13">
    <source>
        <dbReference type="PROSITE" id="PS50089"/>
    </source>
</evidence>
<evidence type="ECO:0000256" key="6">
    <source>
        <dbReference type="ARBA" id="ARBA00022833"/>
    </source>
</evidence>
<keyword evidence="5 8" id="KW-0863">Zinc-finger</keyword>
<dbReference type="OrthoDB" id="125004at2759"/>
<sequence>MSSDEEARRLLSDTPEKTTICEICHEDTAQAKRALICAQCAVRFHTTCFRQKYAKLITTNHAKKWFCPDCEPIKKNVPQPKLTKKKERKNKSGALTPTKGVNSENKYARLMDVSLRAGKKFNAMVIEKSEDMLHLTQNLKNELEAHFGGQEDEIVDDDAAPSVVLLRKVLSAMSTLESSLYTLQYQSIQNEVDFIKDIKFPSDPETKNVEKEAKDAAKAKLKVKTGGGASRLYTSAQIQKLEEWYSKSSRPESSEIQAMYRIINAPQYADTDLQPEGIAVKQIRIWFDNRRAKERLDYMRMKMKEEDTSNMDSEEIKKLKASYIDEAKEVLEARVAKMRETSAGAMEIVEEAEKVALEPTSTIGDSSVDASPIIETKKKAAPPAQKSKQRLRMDHVASVRKACRLAKEQGLRQFIDEEETKEIRAKAMQAARERLFYNGKAVGSHPLTKEEVTDFKFKLLKLVEEDAPAESCMDIIELLLSVDIPAQVLVDTRLDRQLKLVAKSHQDNKELVKLATRLSDNIQSIILAVDEQGPMPIVEEKPSAAGDAPKIVRAKFSVDQLRLLEKAFLINEAPDKDQLLKLRARMNKVSGDSSSDYKQLRCWFYKRKAAGHPPSTLVDALASGEVKSLDEEDSEGDESFMEKIVTATPQTAPTAARKTKSQGRIFSEKQLQVLHATYEANSRPDASVFDTLQEKMNVLSEDDTNVITKRQLKNWFSNRRAKDQKGKAVIDDEEHVKEEVGMTAPATDLSRVLLNPDEESHNNVEMDQDSDDEHLVKPSAQKELFEQDSPSKRKLDMPSSFLPQKKPKQA</sequence>
<keyword evidence="7 9" id="KW-0539">Nucleus</keyword>
<dbReference type="GO" id="GO:0003700">
    <property type="term" value="F:DNA-binding transcription factor activity"/>
    <property type="evidence" value="ECO:0007669"/>
    <property type="project" value="TreeGrafter"/>
</dbReference>
<evidence type="ECO:0000256" key="3">
    <source>
        <dbReference type="ARBA" id="ARBA00010341"/>
    </source>
</evidence>
<evidence type="ECO:0000256" key="1">
    <source>
        <dbReference type="ARBA" id="ARBA00004123"/>
    </source>
</evidence>
<evidence type="ECO:0000256" key="8">
    <source>
        <dbReference type="PROSITE-ProRule" id="PRU00175"/>
    </source>
</evidence>
<feature type="region of interest" description="Disordered" evidence="10">
    <location>
        <begin position="77"/>
        <end position="99"/>
    </location>
</feature>
<comment type="similarity">
    <text evidence="3">Belongs to the Caudal homeobox family.</text>
</comment>
<evidence type="ECO:0000259" key="12">
    <source>
        <dbReference type="PROSITE" id="PS50071"/>
    </source>
</evidence>
<evidence type="ECO:0000259" key="11">
    <source>
        <dbReference type="PROSITE" id="PS50016"/>
    </source>
</evidence>
<dbReference type="SMART" id="SM00249">
    <property type="entry name" value="PHD"/>
    <property type="match status" value="1"/>
</dbReference>
<evidence type="ECO:0000256" key="10">
    <source>
        <dbReference type="SAM" id="MobiDB-lite"/>
    </source>
</evidence>
<reference evidence="14 15" key="1">
    <citation type="journal article" date="2014" name="Genome Biol. Evol.">
        <title>The secreted proteins of Achlya hypogyna and Thraustotheca clavata identify the ancestral oomycete secretome and reveal gene acquisitions by horizontal gene transfer.</title>
        <authorList>
            <person name="Misner I."/>
            <person name="Blouin N."/>
            <person name="Leonard G."/>
            <person name="Richards T.A."/>
            <person name="Lane C.E."/>
        </authorList>
    </citation>
    <scope>NUCLEOTIDE SEQUENCE [LARGE SCALE GENOMIC DNA]</scope>
    <source>
        <strain evidence="14 15">ATCC 34112</strain>
    </source>
</reference>
<keyword evidence="4" id="KW-0479">Metal-binding</keyword>
<feature type="DNA-binding region" description="Homeobox" evidence="7">
    <location>
        <begin position="235"/>
        <end position="298"/>
    </location>
</feature>
<comment type="similarity">
    <text evidence="2">Belongs to the PHD-associated homeobox family.</text>
</comment>
<keyword evidence="7 9" id="KW-0238">DNA-binding</keyword>
<dbReference type="InterPro" id="IPR001965">
    <property type="entry name" value="Znf_PHD"/>
</dbReference>
<dbReference type="EMBL" id="JNBS01002379">
    <property type="protein sequence ID" value="OQR91898.1"/>
    <property type="molecule type" value="Genomic_DNA"/>
</dbReference>
<feature type="domain" description="RING-type" evidence="13">
    <location>
        <begin position="21"/>
        <end position="71"/>
    </location>
</feature>
<dbReference type="Gene3D" id="1.10.10.60">
    <property type="entry name" value="Homeodomain-like"/>
    <property type="match status" value="2"/>
</dbReference>
<dbReference type="GO" id="GO:0006357">
    <property type="term" value="P:regulation of transcription by RNA polymerase II"/>
    <property type="evidence" value="ECO:0007669"/>
    <property type="project" value="TreeGrafter"/>
</dbReference>
<dbReference type="GO" id="GO:0009948">
    <property type="term" value="P:anterior/posterior axis specification"/>
    <property type="evidence" value="ECO:0007669"/>
    <property type="project" value="TreeGrafter"/>
</dbReference>
<feature type="domain" description="Homeobox" evidence="12">
    <location>
        <begin position="547"/>
        <end position="609"/>
    </location>
</feature>
<dbReference type="SMART" id="SM00389">
    <property type="entry name" value="HOX"/>
    <property type="match status" value="3"/>
</dbReference>
<dbReference type="GO" id="GO:0008270">
    <property type="term" value="F:zinc ion binding"/>
    <property type="evidence" value="ECO:0007669"/>
    <property type="project" value="UniProtKB-KW"/>
</dbReference>
<name>A0A1V9Z1K3_9STRA</name>
<dbReference type="PROSITE" id="PS50071">
    <property type="entry name" value="HOMEOBOX_2"/>
    <property type="match status" value="3"/>
</dbReference>
<gene>
    <name evidence="14" type="ORF">THRCLA_08849</name>
</gene>
<dbReference type="CDD" id="cd00086">
    <property type="entry name" value="homeodomain"/>
    <property type="match status" value="2"/>
</dbReference>
<dbReference type="SUPFAM" id="SSF57903">
    <property type="entry name" value="FYVE/PHD zinc finger"/>
    <property type="match status" value="1"/>
</dbReference>
<dbReference type="Gene3D" id="3.30.40.10">
    <property type="entry name" value="Zinc/RING finger domain, C3HC4 (zinc finger)"/>
    <property type="match status" value="1"/>
</dbReference>
<accession>A0A1V9Z1K3</accession>
<feature type="DNA-binding region" description="Homeobox" evidence="7">
    <location>
        <begin position="549"/>
        <end position="610"/>
    </location>
</feature>
<dbReference type="InterPro" id="IPR047152">
    <property type="entry name" value="Caudal_homeobox"/>
</dbReference>
<dbReference type="SUPFAM" id="SSF46689">
    <property type="entry name" value="Homeodomain-like"/>
    <property type="match status" value="3"/>
</dbReference>
<keyword evidence="6" id="KW-0862">Zinc</keyword>